<gene>
    <name evidence="1" type="ORF">Tci_063056</name>
</gene>
<evidence type="ECO:0000313" key="1">
    <source>
        <dbReference type="EMBL" id="GEU91078.1"/>
    </source>
</evidence>
<comment type="caution">
    <text evidence="1">The sequence shown here is derived from an EMBL/GenBank/DDBJ whole genome shotgun (WGS) entry which is preliminary data.</text>
</comment>
<sequence>MAYFPRVDELAVAANSRGLFEGMLVYCDRANARDLEFANGLDNLCVELLERTNERKLFITELEGLCPSAKRYKILKCLKEDKKQDLIHLLEIRKVILRKYRQREINADLQFAVGLSQLWDFLSELNLFGGPLAVQCAGYLKQLSKSKVLRMLELRKTIAEVHIQVHKKIHFLTVLVFC</sequence>
<dbReference type="AlphaFoldDB" id="A0A6L2NXT9"/>
<proteinExistence type="predicted"/>
<accession>A0A6L2NXT9</accession>
<reference evidence="1" key="1">
    <citation type="journal article" date="2019" name="Sci. Rep.">
        <title>Draft genome of Tanacetum cinerariifolium, the natural source of mosquito coil.</title>
        <authorList>
            <person name="Yamashiro T."/>
            <person name="Shiraishi A."/>
            <person name="Satake H."/>
            <person name="Nakayama K."/>
        </authorList>
    </citation>
    <scope>NUCLEOTIDE SEQUENCE</scope>
</reference>
<dbReference type="EMBL" id="BKCJ010010326">
    <property type="protein sequence ID" value="GEU91078.1"/>
    <property type="molecule type" value="Genomic_DNA"/>
</dbReference>
<organism evidence="1">
    <name type="scientific">Tanacetum cinerariifolium</name>
    <name type="common">Dalmatian daisy</name>
    <name type="synonym">Chrysanthemum cinerariifolium</name>
    <dbReference type="NCBI Taxonomy" id="118510"/>
    <lineage>
        <taxon>Eukaryota</taxon>
        <taxon>Viridiplantae</taxon>
        <taxon>Streptophyta</taxon>
        <taxon>Embryophyta</taxon>
        <taxon>Tracheophyta</taxon>
        <taxon>Spermatophyta</taxon>
        <taxon>Magnoliopsida</taxon>
        <taxon>eudicotyledons</taxon>
        <taxon>Gunneridae</taxon>
        <taxon>Pentapetalae</taxon>
        <taxon>asterids</taxon>
        <taxon>campanulids</taxon>
        <taxon>Asterales</taxon>
        <taxon>Asteraceae</taxon>
        <taxon>Asteroideae</taxon>
        <taxon>Anthemideae</taxon>
        <taxon>Anthemidinae</taxon>
        <taxon>Tanacetum</taxon>
    </lineage>
</organism>
<name>A0A6L2NXT9_TANCI</name>
<protein>
    <submittedName>
        <fullName evidence="1">Uncharacterized protein</fullName>
    </submittedName>
</protein>